<accession>A0AAP9Y227</accession>
<dbReference type="EMBL" id="CP065601">
    <property type="protein sequence ID" value="QPQ93282.1"/>
    <property type="molecule type" value="Genomic_DNA"/>
</dbReference>
<feature type="transmembrane region" description="Helical" evidence="1">
    <location>
        <begin position="20"/>
        <end position="42"/>
    </location>
</feature>
<name>A0AAP9Y227_BURGL</name>
<dbReference type="AlphaFoldDB" id="A0AAP9Y227"/>
<dbReference type="RefSeq" id="WP_015875977.1">
    <property type="nucleotide sequence ID" value="NZ_CP021074.1"/>
</dbReference>
<gene>
    <name evidence="2" type="ORF">I6H06_13485</name>
    <name evidence="3" type="ORF">NFI99_21690</name>
</gene>
<dbReference type="GeneID" id="45698245"/>
<evidence type="ECO:0000313" key="3">
    <source>
        <dbReference type="EMBL" id="USS47451.1"/>
    </source>
</evidence>
<keyword evidence="5" id="KW-1185">Reference proteome</keyword>
<keyword evidence="1" id="KW-0812">Transmembrane</keyword>
<keyword evidence="1" id="KW-1133">Transmembrane helix</keyword>
<dbReference type="Pfam" id="PF04964">
    <property type="entry name" value="Flp_Fap"/>
    <property type="match status" value="1"/>
</dbReference>
<evidence type="ECO:0000256" key="1">
    <source>
        <dbReference type="SAM" id="Phobius"/>
    </source>
</evidence>
<evidence type="ECO:0000313" key="2">
    <source>
        <dbReference type="EMBL" id="QPQ93282.1"/>
    </source>
</evidence>
<organism evidence="2 4">
    <name type="scientific">Burkholderia glumae</name>
    <name type="common">Pseudomonas glumae</name>
    <dbReference type="NCBI Taxonomy" id="337"/>
    <lineage>
        <taxon>Bacteria</taxon>
        <taxon>Pseudomonadati</taxon>
        <taxon>Pseudomonadota</taxon>
        <taxon>Betaproteobacteria</taxon>
        <taxon>Burkholderiales</taxon>
        <taxon>Burkholderiaceae</taxon>
        <taxon>Burkholderia</taxon>
    </lineage>
</organism>
<dbReference type="EMBL" id="CP099587">
    <property type="protein sequence ID" value="USS47451.1"/>
    <property type="molecule type" value="Genomic_DNA"/>
</dbReference>
<evidence type="ECO:0000313" key="4">
    <source>
        <dbReference type="Proteomes" id="UP000594892"/>
    </source>
</evidence>
<reference evidence="2 4" key="1">
    <citation type="submission" date="2020-12" db="EMBL/GenBank/DDBJ databases">
        <title>FDA dAtabase for Regulatory Grade micrObial Sequences (FDA-ARGOS): Supporting development and validation of Infectious Disease Dx tests.</title>
        <authorList>
            <person name="Minogue T."/>
            <person name="Wolcott M."/>
            <person name="Wasieloski L."/>
            <person name="Aguilar W."/>
            <person name="Moore D."/>
            <person name="Jaissle J."/>
            <person name="Tallon L."/>
            <person name="Sadzewicz L."/>
            <person name="Zhao X."/>
            <person name="Boylan J."/>
            <person name="Ott S."/>
            <person name="Bowen H."/>
            <person name="Vavikolanu K."/>
            <person name="Mehta A."/>
            <person name="Aluvathingal J."/>
            <person name="Nadendla S."/>
            <person name="Yan Y."/>
            <person name="Sichtig H."/>
        </authorList>
    </citation>
    <scope>NUCLEOTIDE SEQUENCE [LARGE SCALE GENOMIC DNA]</scope>
    <source>
        <strain evidence="2 4">FDAARGOS_949</strain>
    </source>
</reference>
<dbReference type="Proteomes" id="UP000594892">
    <property type="component" value="Chromosome 2"/>
</dbReference>
<dbReference type="Proteomes" id="UP001056386">
    <property type="component" value="Chromosome 1"/>
</dbReference>
<reference evidence="3" key="2">
    <citation type="submission" date="2022-06" db="EMBL/GenBank/DDBJ databases">
        <title>Draft genome sequence of Burkholderia glumae strain GR20004 isolated from rice panicle showing bacterial panicle blight.</title>
        <authorList>
            <person name="Choi S.Y."/>
            <person name="Lee Y.H."/>
        </authorList>
    </citation>
    <scope>NUCLEOTIDE SEQUENCE</scope>
    <source>
        <strain evidence="3">GR20004</strain>
    </source>
</reference>
<keyword evidence="1" id="KW-0472">Membrane</keyword>
<evidence type="ECO:0000313" key="5">
    <source>
        <dbReference type="Proteomes" id="UP001056386"/>
    </source>
</evidence>
<protein>
    <submittedName>
        <fullName evidence="2">Flp family type IVb pilin</fullName>
    </submittedName>
</protein>
<dbReference type="InterPro" id="IPR007047">
    <property type="entry name" value="Flp_Fap"/>
</dbReference>
<proteinExistence type="predicted"/>
<sequence>MNALINRFLKEEDGVTAVEYGLIAGLMAVALVAAVGVLSGGISNAFSYIAGKLTGLGAATGGSSS</sequence>